<accession>A0ABD1PV67</accession>
<dbReference type="Proteomes" id="UP001604336">
    <property type="component" value="Unassembled WGS sequence"/>
</dbReference>
<protein>
    <submittedName>
        <fullName evidence="1">Uncharacterized protein</fullName>
    </submittedName>
</protein>
<name>A0ABD1PV67_9LAMI</name>
<evidence type="ECO:0000313" key="2">
    <source>
        <dbReference type="Proteomes" id="UP001604336"/>
    </source>
</evidence>
<evidence type="ECO:0000313" key="1">
    <source>
        <dbReference type="EMBL" id="KAL2466854.1"/>
    </source>
</evidence>
<sequence>MGNGVGKLSVCFTGAVNPDEARRRRKDMPMMISDPLDDLGHSFCYVRPELTRLSSSKVHTEYEEASTTTFRSISGAAVSANTSTPLSIAFVDHYSYNSIDRASPFESSTSFGVNPPWFRCDGGISPSQFWGVGSLPIANYTLKYLQLKSQCFHFFLQIENDCSSIKHRCINRLPFIQLDM</sequence>
<reference evidence="2" key="1">
    <citation type="submission" date="2024-07" db="EMBL/GenBank/DDBJ databases">
        <title>Two chromosome-level genome assemblies of Korean endemic species Abeliophyllum distichum and Forsythia ovata (Oleaceae).</title>
        <authorList>
            <person name="Jang H."/>
        </authorList>
    </citation>
    <scope>NUCLEOTIDE SEQUENCE [LARGE SCALE GENOMIC DNA]</scope>
</reference>
<proteinExistence type="predicted"/>
<organism evidence="1 2">
    <name type="scientific">Abeliophyllum distichum</name>
    <dbReference type="NCBI Taxonomy" id="126358"/>
    <lineage>
        <taxon>Eukaryota</taxon>
        <taxon>Viridiplantae</taxon>
        <taxon>Streptophyta</taxon>
        <taxon>Embryophyta</taxon>
        <taxon>Tracheophyta</taxon>
        <taxon>Spermatophyta</taxon>
        <taxon>Magnoliopsida</taxon>
        <taxon>eudicotyledons</taxon>
        <taxon>Gunneridae</taxon>
        <taxon>Pentapetalae</taxon>
        <taxon>asterids</taxon>
        <taxon>lamiids</taxon>
        <taxon>Lamiales</taxon>
        <taxon>Oleaceae</taxon>
        <taxon>Forsythieae</taxon>
        <taxon>Abeliophyllum</taxon>
    </lineage>
</organism>
<dbReference type="AlphaFoldDB" id="A0ABD1PV67"/>
<keyword evidence="2" id="KW-1185">Reference proteome</keyword>
<gene>
    <name evidence="1" type="ORF">Adt_42705</name>
</gene>
<dbReference type="EMBL" id="JBFOLK010000013">
    <property type="protein sequence ID" value="KAL2466854.1"/>
    <property type="molecule type" value="Genomic_DNA"/>
</dbReference>
<comment type="caution">
    <text evidence="1">The sequence shown here is derived from an EMBL/GenBank/DDBJ whole genome shotgun (WGS) entry which is preliminary data.</text>
</comment>